<dbReference type="VEuPathDB" id="TriTrypDB:TcIL3000.11.4610"/>
<reference evidence="2" key="1">
    <citation type="journal article" date="2012" name="Proc. Natl. Acad. Sci. U.S.A.">
        <title>Antigenic diversity is generated by distinct evolutionary mechanisms in African trypanosome species.</title>
        <authorList>
            <person name="Jackson A.P."/>
            <person name="Berry A."/>
            <person name="Aslett M."/>
            <person name="Allison H.C."/>
            <person name="Burton P."/>
            <person name="Vavrova-Anderson J."/>
            <person name="Brown R."/>
            <person name="Browne H."/>
            <person name="Corton N."/>
            <person name="Hauser H."/>
            <person name="Gamble J."/>
            <person name="Gilderthorp R."/>
            <person name="Marcello L."/>
            <person name="McQuillan J."/>
            <person name="Otto T.D."/>
            <person name="Quail M.A."/>
            <person name="Sanders M.J."/>
            <person name="van Tonder A."/>
            <person name="Ginger M.L."/>
            <person name="Field M.C."/>
            <person name="Barry J.D."/>
            <person name="Hertz-Fowler C."/>
            <person name="Berriman M."/>
        </authorList>
    </citation>
    <scope>NUCLEOTIDE SEQUENCE</scope>
    <source>
        <strain evidence="2">IL3000</strain>
    </source>
</reference>
<evidence type="ECO:0000256" key="1">
    <source>
        <dbReference type="SAM" id="MobiDB-lite"/>
    </source>
</evidence>
<feature type="region of interest" description="Disordered" evidence="1">
    <location>
        <begin position="836"/>
        <end position="857"/>
    </location>
</feature>
<accession>G0V085</accession>
<feature type="region of interest" description="Disordered" evidence="1">
    <location>
        <begin position="1174"/>
        <end position="1197"/>
    </location>
</feature>
<dbReference type="EMBL" id="HE575324">
    <property type="protein sequence ID" value="CCC95055.1"/>
    <property type="molecule type" value="Genomic_DNA"/>
</dbReference>
<organism evidence="2">
    <name type="scientific">Trypanosoma congolense (strain IL3000)</name>
    <dbReference type="NCBI Taxonomy" id="1068625"/>
    <lineage>
        <taxon>Eukaryota</taxon>
        <taxon>Discoba</taxon>
        <taxon>Euglenozoa</taxon>
        <taxon>Kinetoplastea</taxon>
        <taxon>Metakinetoplastina</taxon>
        <taxon>Trypanosomatida</taxon>
        <taxon>Trypanosomatidae</taxon>
        <taxon>Trypanosoma</taxon>
        <taxon>Nannomonas</taxon>
    </lineage>
</organism>
<feature type="compositionally biased region" description="Acidic residues" evidence="1">
    <location>
        <begin position="302"/>
        <end position="318"/>
    </location>
</feature>
<feature type="region of interest" description="Disordered" evidence="1">
    <location>
        <begin position="281"/>
        <end position="341"/>
    </location>
</feature>
<protein>
    <submittedName>
        <fullName evidence="2">Uncharacterized protein TCIL3000_11_4610</fullName>
    </submittedName>
</protein>
<feature type="compositionally biased region" description="Basic and acidic residues" evidence="1">
    <location>
        <begin position="321"/>
        <end position="341"/>
    </location>
</feature>
<gene>
    <name evidence="2" type="ORF">TCIL3000_11_4610</name>
</gene>
<proteinExistence type="predicted"/>
<evidence type="ECO:0000313" key="2">
    <source>
        <dbReference type="EMBL" id="CCC95055.1"/>
    </source>
</evidence>
<feature type="compositionally biased region" description="Low complexity" evidence="1">
    <location>
        <begin position="1178"/>
        <end position="1189"/>
    </location>
</feature>
<name>G0V085_TRYCI</name>
<sequence>MFQELLDNALEFIGYHSERQGCTGDELLSFISLDILPRYGLGGHTDVQLAVMGLLQHRSTCFTVRHRGDIVPVGELPNAILAYEQCVFYPTQSLQEKTVGCSLRTVSVRAAVNHACENMLNGFSRSGTRKNSVVGGQSAHAAGVGMGTRVLLKEKWLKHVFVYDKEVKMFALCLMPFFAIPVLHGQTYVTPFQSYIARRREEAHKGRIYIAASEARQVVLSTPEHRLVFLDAVHAVFASRGCVLPMGLQGWQRKGAVRMFRAAGLRIVRASIVSGCKTHSVPMVVDGRTGPGGASELRDGPEEGDGDDDGKDSEDGSSDDGCVKSDSGESRDGNDSVDGERCDMELDEAPIDPQHEAPAHFFADPAYPLPLQVVKQAEVYPVTLESVVPNVLACSRVGIGKELSGFAHSYERRWKTIEKSLVLSRYGKSFTLLLRPIGWSDKRSDACGDRRWDESLPRGVSEWSVKALLEAVNSAPMRAVSLRELRSVVDRRTVGRLLPFLRSEGLLSTTGVTLPHGKRIGILVAAGVELTEEDRTGIVERYMNKFFCRSKATDSVVKLQHIPPPMDNESALKRTLMKFKCSSQTVRLVTKITMMRNGFSCMEVLRRSRLHLELCRLWCRFNVEPNTTLSLDLLLQEMSLSSFCIVVGVGGVDLASYINEGRCTWGTSINCLPPTLQVHCRHSALQPLAYSLSLLQSSGLVVCNQKINVDMHIKPDELLISLASTIAEPWEVQSDDELMVQDRLPREYVFFPNGEASQPQETCKAVMQYWKKQWERAAMVTAPRRWLAAFFRDVVRLEPNVSNAQILAISRKFRIHFNVVAEFILQRLGRLRVQGPDPRLHGRASSRAGARNAEDGQGFSTKIVNRRKLELTGATLADIIVNGLQSGGLNSSLVRVHSKLSRQGRISNLGEHNPYSNRAHNGMLAIVESITNTVKVPREAVSTGKLSVTLKKAVLSVVSPDLAAPEVQPQVNVGVAQPSPGANEMKGSPLVASSMEKTKSAGKCNDPPELLQDIVRMILLSDEIHYDAVAAKALLSQFSDGEVERCVECLLSFPSFRSRSANGGRLPHIELSSMCRLLPMKYNNTVPPSRAVSLDYAHNMTVSLLFLPQSNCQRWCVPPVLHPDKSLQDYEPRLLEQPFFDLRLLSCNGQEAAELGMIRIPRFAPPIRSVDEQRAAKVTPTPVGRTPTTSSALHPTNAACLPGGSSAPSTDGLYPARSLLRPWKRLRYLDLADIPVDPAPTPEQLHRARNVKIEPTETATKAAPCSLQFPSVFHHVDGSFHDFFWRSFLFAVYTVVHSSPGITEDQLIRELLLSGLVSRTACEVAVNFLTSSLVINARKILQSCDEGLSPFRDNVSTQIKGNKSEKSAMRYVNCYFCVLSPEGPWNIMDL</sequence>